<dbReference type="Pfam" id="PF00612">
    <property type="entry name" value="IQ"/>
    <property type="match status" value="1"/>
</dbReference>
<feature type="transmembrane region" description="Helical" evidence="4">
    <location>
        <begin position="208"/>
        <end position="230"/>
    </location>
</feature>
<keyword evidence="1" id="KW-0112">Calmodulin-binding</keyword>
<evidence type="ECO:0000313" key="6">
    <source>
        <dbReference type="Proteomes" id="UP000447434"/>
    </source>
</evidence>
<comment type="similarity">
    <text evidence="2">Belongs to the IQD family.</text>
</comment>
<feature type="transmembrane region" description="Helical" evidence="4">
    <location>
        <begin position="134"/>
        <end position="153"/>
    </location>
</feature>
<gene>
    <name evidence="5" type="ORF">Lalb_Chr03g0034321</name>
</gene>
<protein>
    <submittedName>
        <fullName evidence="5">Putative IQ motif, EF-hand binding protein</fullName>
    </submittedName>
</protein>
<comment type="caution">
    <text evidence="5">The sequence shown here is derived from an EMBL/GenBank/DDBJ whole genome shotgun (WGS) entry which is preliminary data.</text>
</comment>
<evidence type="ECO:0000313" key="5">
    <source>
        <dbReference type="EMBL" id="KAE9617339.1"/>
    </source>
</evidence>
<organism evidence="5 6">
    <name type="scientific">Lupinus albus</name>
    <name type="common">White lupine</name>
    <name type="synonym">Lupinus termis</name>
    <dbReference type="NCBI Taxonomy" id="3870"/>
    <lineage>
        <taxon>Eukaryota</taxon>
        <taxon>Viridiplantae</taxon>
        <taxon>Streptophyta</taxon>
        <taxon>Embryophyta</taxon>
        <taxon>Tracheophyta</taxon>
        <taxon>Spermatophyta</taxon>
        <taxon>Magnoliopsida</taxon>
        <taxon>eudicotyledons</taxon>
        <taxon>Gunneridae</taxon>
        <taxon>Pentapetalae</taxon>
        <taxon>rosids</taxon>
        <taxon>fabids</taxon>
        <taxon>Fabales</taxon>
        <taxon>Fabaceae</taxon>
        <taxon>Papilionoideae</taxon>
        <taxon>50 kb inversion clade</taxon>
        <taxon>genistoids sensu lato</taxon>
        <taxon>core genistoids</taxon>
        <taxon>Genisteae</taxon>
        <taxon>Lupinus</taxon>
    </lineage>
</organism>
<feature type="transmembrane region" description="Helical" evidence="4">
    <location>
        <begin position="174"/>
        <end position="196"/>
    </location>
</feature>
<evidence type="ECO:0000256" key="4">
    <source>
        <dbReference type="SAM" id="Phobius"/>
    </source>
</evidence>
<sequence length="252" mass="28504">MGFLHRLFSRKKHPPGADANISRPKSNKDNKKKNTTKDKNKDNYNNSFDRSTFSFDANRHAIAVAAATAAAAEAALAAAHAASEVVRLTNGSDAGASSRAASVSHVQRRLVEETAAVKIQSAFRGYLVCETVDILYVVLEIVVTVKCIMFFVSTNDICSHYIILYLSLQYHFPCFLFVFMFCVWFWCASSALFSGFSSLSCLAFRTFIYYLILCFLFYFSKTLYFTLTMLKNITNFVKKIITIKFLIYKYTI</sequence>
<dbReference type="AlphaFoldDB" id="A0A6A4QUP9"/>
<reference evidence="6" key="1">
    <citation type="journal article" date="2020" name="Nat. Commun.">
        <title>Genome sequence of the cluster root forming white lupin.</title>
        <authorList>
            <person name="Hufnagel B."/>
            <person name="Marques A."/>
            <person name="Soriano A."/>
            <person name="Marques L."/>
            <person name="Divol F."/>
            <person name="Doumas P."/>
            <person name="Sallet E."/>
            <person name="Mancinotti D."/>
            <person name="Carrere S."/>
            <person name="Marande W."/>
            <person name="Arribat S."/>
            <person name="Keller J."/>
            <person name="Huneau C."/>
            <person name="Blein T."/>
            <person name="Aime D."/>
            <person name="Laguerre M."/>
            <person name="Taylor J."/>
            <person name="Schubert V."/>
            <person name="Nelson M."/>
            <person name="Geu-Flores F."/>
            <person name="Crespi M."/>
            <person name="Gallardo-Guerrero K."/>
            <person name="Delaux P.-M."/>
            <person name="Salse J."/>
            <person name="Berges H."/>
            <person name="Guyot R."/>
            <person name="Gouzy J."/>
            <person name="Peret B."/>
        </authorList>
    </citation>
    <scope>NUCLEOTIDE SEQUENCE [LARGE SCALE GENOMIC DNA]</scope>
    <source>
        <strain evidence="6">cv. Amiga</strain>
    </source>
</reference>
<accession>A0A6A4QUP9</accession>
<feature type="region of interest" description="Disordered" evidence="3">
    <location>
        <begin position="1"/>
        <end position="45"/>
    </location>
</feature>
<dbReference type="PROSITE" id="PS50096">
    <property type="entry name" value="IQ"/>
    <property type="match status" value="1"/>
</dbReference>
<dbReference type="GO" id="GO:0005516">
    <property type="term" value="F:calmodulin binding"/>
    <property type="evidence" value="ECO:0007669"/>
    <property type="project" value="UniProtKB-KW"/>
</dbReference>
<dbReference type="PANTHER" id="PTHR32295">
    <property type="entry name" value="IQ-DOMAIN 5-RELATED"/>
    <property type="match status" value="1"/>
</dbReference>
<dbReference type="EMBL" id="WOCE01000003">
    <property type="protein sequence ID" value="KAE9617339.1"/>
    <property type="molecule type" value="Genomic_DNA"/>
</dbReference>
<keyword evidence="4" id="KW-0812">Transmembrane</keyword>
<evidence type="ECO:0000256" key="2">
    <source>
        <dbReference type="ARBA" id="ARBA00024341"/>
    </source>
</evidence>
<keyword evidence="4" id="KW-1133">Transmembrane helix</keyword>
<evidence type="ECO:0000256" key="3">
    <source>
        <dbReference type="SAM" id="MobiDB-lite"/>
    </source>
</evidence>
<dbReference type="Proteomes" id="UP000447434">
    <property type="component" value="Chromosome 3"/>
</dbReference>
<evidence type="ECO:0000256" key="1">
    <source>
        <dbReference type="ARBA" id="ARBA00022860"/>
    </source>
</evidence>
<keyword evidence="6" id="KW-1185">Reference proteome</keyword>
<name>A0A6A4QUP9_LUPAL</name>
<proteinExistence type="inferred from homology"/>
<dbReference type="CDD" id="cd23767">
    <property type="entry name" value="IQCD"/>
    <property type="match status" value="1"/>
</dbReference>
<keyword evidence="4" id="KW-0472">Membrane</keyword>
<dbReference type="PANTHER" id="PTHR32295:SF174">
    <property type="entry name" value="PROTEIN IQ-DOMAIN 24"/>
    <property type="match status" value="1"/>
</dbReference>
<dbReference type="InterPro" id="IPR000048">
    <property type="entry name" value="IQ_motif_EF-hand-BS"/>
</dbReference>